<feature type="transmembrane region" description="Helical" evidence="9">
    <location>
        <begin position="435"/>
        <end position="453"/>
    </location>
</feature>
<dbReference type="GO" id="GO:0006508">
    <property type="term" value="P:proteolysis"/>
    <property type="evidence" value="ECO:0007669"/>
    <property type="project" value="InterPro"/>
</dbReference>
<organism evidence="11 12">
    <name type="scientific">Mesonia phycicola</name>
    <dbReference type="NCBI Taxonomy" id="579105"/>
    <lineage>
        <taxon>Bacteria</taxon>
        <taxon>Pseudomonadati</taxon>
        <taxon>Bacteroidota</taxon>
        <taxon>Flavobacteriia</taxon>
        <taxon>Flavobacteriales</taxon>
        <taxon>Flavobacteriaceae</taxon>
        <taxon>Mesonia</taxon>
    </lineage>
</organism>
<dbReference type="AlphaFoldDB" id="A0A1M6ENJ1"/>
<dbReference type="PANTHER" id="PTHR12147:SF58">
    <property type="entry name" value="VACUOLAR MEMBRANE PROTEASE"/>
    <property type="match status" value="1"/>
</dbReference>
<dbReference type="SUPFAM" id="SSF53187">
    <property type="entry name" value="Zn-dependent exopeptidases"/>
    <property type="match status" value="1"/>
</dbReference>
<sequence>MKNVISKIGVLIAIFVLVFVSFYSLTPKPNDFAKHNNLGFSLENANKHIKNISKKPHSIGTKAHSEVRNYIVQELQKMGLQVQTQKGYNLNKEGVFTAPENIITKIKGSNPQPKSDLMVMTHYDSAVHSSFGASDAGSGVATILETLRAFLEKETKHTNNIIVCFTDAEEIGLNGADLFVKGHPWANEVGLVLNFEARGSGGPSNTILEANSGNQNLINAFAKAKPAYPVATSLMYSVYKKLPNDTDATVLREEKNIPSFFFAFIDDHFDYHTANDTFENLDQNSLAHQASYLTALLPYFSNINLTDLTSEKDNVYFNFLGIGMLSYSNSLIFPLVILAWVIFIAISVYGFRKKTFTPFSLVKGVAWYILILIITSLATYFLYQLVYQCYPEYIENQNGFTSNGHQYIAAFVAFTLALTFLFYQLIYKTEKPIKSIGAPIFIWLVINTVIAFVFKGAAYFIWPVFFALIGYFLVAKQNTPKLWLLLLLSIPALFLLAPLVQFFPVGLGLKMLVISSFFTVLIVGLLMPIFSFYKKKHILSLFFFLIALGFFVTAHINADFSKSNPKPNSLLYLLDVDQNKAWWATHDYQLDSFNKDFFAEDNKVVDSVVFDSKYHLQFTKQNKAPLKPIKHASVIVEKDTSVTDLVFQQFEVKIAPQRKINRIELFADAQIDFYNFEVNGKTIDSTNSNLFYQHRKNDKLLTYYAIDKDTLRLKFQLKNGVRLPLKIYESSNNLLTNRNFKIPKRTKAMMPKPFILNDAIITKQTLTINTD</sequence>
<dbReference type="Pfam" id="PF04389">
    <property type="entry name" value="Peptidase_M28"/>
    <property type="match status" value="1"/>
</dbReference>
<evidence type="ECO:0000256" key="5">
    <source>
        <dbReference type="ARBA" id="ARBA00022554"/>
    </source>
</evidence>
<protein>
    <recommendedName>
        <fullName evidence="4">Vacuolar membrane protease</fullName>
    </recommendedName>
    <alternativeName>
        <fullName evidence="8">FXNA-related family protease 1</fullName>
    </alternativeName>
</protein>
<feature type="domain" description="Peptidase M28" evidence="10">
    <location>
        <begin position="101"/>
        <end position="293"/>
    </location>
</feature>
<dbReference type="InterPro" id="IPR007484">
    <property type="entry name" value="Peptidase_M28"/>
</dbReference>
<accession>A0A1M6ENJ1</accession>
<name>A0A1M6ENJ1_9FLAO</name>
<dbReference type="Gene3D" id="3.40.630.10">
    <property type="entry name" value="Zn peptidases"/>
    <property type="match status" value="1"/>
</dbReference>
<keyword evidence="7" id="KW-0325">Glycoprotein</keyword>
<keyword evidence="5" id="KW-0926">Vacuole</keyword>
<evidence type="ECO:0000256" key="1">
    <source>
        <dbReference type="ARBA" id="ARBA00003273"/>
    </source>
</evidence>
<comment type="subcellular location">
    <subcellularLocation>
        <location evidence="2">Vacuole membrane</location>
        <topology evidence="2">Multi-pass membrane protein</topology>
    </subcellularLocation>
</comment>
<feature type="transmembrane region" description="Helical" evidence="9">
    <location>
        <begin position="509"/>
        <end position="530"/>
    </location>
</feature>
<dbReference type="EMBL" id="FQYY01000005">
    <property type="protein sequence ID" value="SHI87031.1"/>
    <property type="molecule type" value="Genomic_DNA"/>
</dbReference>
<keyword evidence="9" id="KW-0812">Transmembrane</keyword>
<dbReference type="Proteomes" id="UP000184225">
    <property type="component" value="Unassembled WGS sequence"/>
</dbReference>
<dbReference type="STRING" id="579105.SAMN04488096_105178"/>
<keyword evidence="12" id="KW-1185">Reference proteome</keyword>
<evidence type="ECO:0000256" key="7">
    <source>
        <dbReference type="ARBA" id="ARBA00023180"/>
    </source>
</evidence>
<comment type="similarity">
    <text evidence="3">Belongs to the peptidase M28 family.</text>
</comment>
<evidence type="ECO:0000256" key="8">
    <source>
        <dbReference type="ARBA" id="ARBA00031512"/>
    </source>
</evidence>
<dbReference type="GO" id="GO:0008235">
    <property type="term" value="F:metalloexopeptidase activity"/>
    <property type="evidence" value="ECO:0007669"/>
    <property type="project" value="InterPro"/>
</dbReference>
<gene>
    <name evidence="11" type="ORF">SAMN04488096_105178</name>
</gene>
<comment type="function">
    <text evidence="1">May be involved in vacuolar sorting and osmoregulation.</text>
</comment>
<dbReference type="RefSeq" id="WP_073150533.1">
    <property type="nucleotide sequence ID" value="NZ_FQYY01000005.1"/>
</dbReference>
<evidence type="ECO:0000313" key="12">
    <source>
        <dbReference type="Proteomes" id="UP000184225"/>
    </source>
</evidence>
<evidence type="ECO:0000259" key="10">
    <source>
        <dbReference type="Pfam" id="PF04389"/>
    </source>
</evidence>
<dbReference type="InterPro" id="IPR045175">
    <property type="entry name" value="M28_fam"/>
</dbReference>
<reference evidence="11 12" key="1">
    <citation type="submission" date="2016-11" db="EMBL/GenBank/DDBJ databases">
        <authorList>
            <person name="Jaros S."/>
            <person name="Januszkiewicz K."/>
            <person name="Wedrychowicz H."/>
        </authorList>
    </citation>
    <scope>NUCLEOTIDE SEQUENCE [LARGE SCALE GENOMIC DNA]</scope>
    <source>
        <strain evidence="11 12">DSM 21425</strain>
    </source>
</reference>
<dbReference type="PANTHER" id="PTHR12147">
    <property type="entry name" value="METALLOPEPTIDASE M28 FAMILY MEMBER"/>
    <property type="match status" value="1"/>
</dbReference>
<feature type="transmembrane region" description="Helical" evidence="9">
    <location>
        <begin position="364"/>
        <end position="386"/>
    </location>
</feature>
<feature type="transmembrane region" description="Helical" evidence="9">
    <location>
        <begin position="537"/>
        <end position="556"/>
    </location>
</feature>
<evidence type="ECO:0000313" key="11">
    <source>
        <dbReference type="EMBL" id="SHI87031.1"/>
    </source>
</evidence>
<evidence type="ECO:0000256" key="3">
    <source>
        <dbReference type="ARBA" id="ARBA00010918"/>
    </source>
</evidence>
<feature type="transmembrane region" description="Helical" evidence="9">
    <location>
        <begin position="331"/>
        <end position="352"/>
    </location>
</feature>
<evidence type="ECO:0000256" key="9">
    <source>
        <dbReference type="SAM" id="Phobius"/>
    </source>
</evidence>
<feature type="transmembrane region" description="Helical" evidence="9">
    <location>
        <begin position="459"/>
        <end position="475"/>
    </location>
</feature>
<keyword evidence="6 9" id="KW-1133">Transmembrane helix</keyword>
<proteinExistence type="inferred from homology"/>
<evidence type="ECO:0000256" key="6">
    <source>
        <dbReference type="ARBA" id="ARBA00022989"/>
    </source>
</evidence>
<dbReference type="GO" id="GO:0005774">
    <property type="term" value="C:vacuolar membrane"/>
    <property type="evidence" value="ECO:0007669"/>
    <property type="project" value="UniProtKB-SubCell"/>
</dbReference>
<feature type="transmembrane region" description="Helical" evidence="9">
    <location>
        <begin position="482"/>
        <end position="503"/>
    </location>
</feature>
<keyword evidence="9" id="KW-0472">Membrane</keyword>
<dbReference type="OrthoDB" id="9778250at2"/>
<evidence type="ECO:0000256" key="4">
    <source>
        <dbReference type="ARBA" id="ARBA00017435"/>
    </source>
</evidence>
<feature type="transmembrane region" description="Helical" evidence="9">
    <location>
        <begin position="406"/>
        <end position="423"/>
    </location>
</feature>
<evidence type="ECO:0000256" key="2">
    <source>
        <dbReference type="ARBA" id="ARBA00004128"/>
    </source>
</evidence>